<comment type="caution">
    <text evidence="1">The sequence shown here is derived from an EMBL/GenBank/DDBJ whole genome shotgun (WGS) entry which is preliminary data.</text>
</comment>
<dbReference type="InterPro" id="IPR036102">
    <property type="entry name" value="OsmC/Ohrsf"/>
</dbReference>
<gene>
    <name evidence="1" type="ORF">ADM99_15840</name>
</gene>
<name>A0A0P6WLB2_9CHLR</name>
<evidence type="ECO:0008006" key="3">
    <source>
        <dbReference type="Google" id="ProtNLM"/>
    </source>
</evidence>
<dbReference type="InterPro" id="IPR003718">
    <property type="entry name" value="OsmC/Ohr_fam"/>
</dbReference>
<keyword evidence="2" id="KW-1185">Reference proteome</keyword>
<dbReference type="InterPro" id="IPR015946">
    <property type="entry name" value="KH_dom-like_a/b"/>
</dbReference>
<accession>A0A0P6WLB2</accession>
<reference evidence="1 2" key="1">
    <citation type="submission" date="2015-07" db="EMBL/GenBank/DDBJ databases">
        <title>Genome sequence of Leptolinea tardivitalis DSM 16556.</title>
        <authorList>
            <person name="Hemp J."/>
            <person name="Ward L.M."/>
            <person name="Pace L.A."/>
            <person name="Fischer W.W."/>
        </authorList>
    </citation>
    <scope>NUCLEOTIDE SEQUENCE [LARGE SCALE GENOMIC DNA]</scope>
    <source>
        <strain evidence="1 2">YMTK-2</strain>
    </source>
</reference>
<proteinExistence type="predicted"/>
<dbReference type="STRING" id="229920.ADM99_15840"/>
<dbReference type="AlphaFoldDB" id="A0A0P6WLB2"/>
<dbReference type="OrthoDB" id="290036at2"/>
<protein>
    <recommendedName>
        <fullName evidence="3">Osmotically inducible protein OsmC</fullName>
    </recommendedName>
</protein>
<dbReference type="PANTHER" id="PTHR39624">
    <property type="entry name" value="PROTEIN INVOLVED IN RIMO-MEDIATED BETA-METHYLTHIOLATION OF RIBOSOMAL PROTEIN S12 YCAO"/>
    <property type="match status" value="1"/>
</dbReference>
<sequence>MEMVIDFSGGTKVDAHFSGFTIPTDQPVAGGGENSAPSPFLVFLASLGTCAGYYVMSFCKQHNLPVEGIRLVQTMESDRATGHLEKVSIEIQVPPSFPEKYHDALIRSADQCKVKKTIENPPVFDVHTKVVG</sequence>
<dbReference type="Gene3D" id="3.30.300.20">
    <property type="match status" value="1"/>
</dbReference>
<dbReference type="PANTHER" id="PTHR39624:SF2">
    <property type="entry name" value="OSMC-LIKE PROTEIN"/>
    <property type="match status" value="1"/>
</dbReference>
<dbReference type="RefSeq" id="WP_062422486.1">
    <property type="nucleotide sequence ID" value="NZ_BBYA01000010.1"/>
</dbReference>
<evidence type="ECO:0000313" key="1">
    <source>
        <dbReference type="EMBL" id="KPL70582.1"/>
    </source>
</evidence>
<dbReference type="Proteomes" id="UP000050430">
    <property type="component" value="Unassembled WGS sequence"/>
</dbReference>
<evidence type="ECO:0000313" key="2">
    <source>
        <dbReference type="Proteomes" id="UP000050430"/>
    </source>
</evidence>
<organism evidence="1 2">
    <name type="scientific">Leptolinea tardivitalis</name>
    <dbReference type="NCBI Taxonomy" id="229920"/>
    <lineage>
        <taxon>Bacteria</taxon>
        <taxon>Bacillati</taxon>
        <taxon>Chloroflexota</taxon>
        <taxon>Anaerolineae</taxon>
        <taxon>Anaerolineales</taxon>
        <taxon>Anaerolineaceae</taxon>
        <taxon>Leptolinea</taxon>
    </lineage>
</organism>
<dbReference type="SUPFAM" id="SSF82784">
    <property type="entry name" value="OsmC-like"/>
    <property type="match status" value="1"/>
</dbReference>
<dbReference type="Pfam" id="PF02566">
    <property type="entry name" value="OsmC"/>
    <property type="match status" value="1"/>
</dbReference>
<dbReference type="EMBL" id="LGCK01000014">
    <property type="protein sequence ID" value="KPL70582.1"/>
    <property type="molecule type" value="Genomic_DNA"/>
</dbReference>